<dbReference type="Gene3D" id="3.90.1030.10">
    <property type="entry name" value="Ribosomal protein L17"/>
    <property type="match status" value="1"/>
</dbReference>
<dbReference type="Pfam" id="PF01196">
    <property type="entry name" value="Ribosomal_L17"/>
    <property type="match status" value="1"/>
</dbReference>
<dbReference type="AlphaFoldDB" id="A0A9D1SHV5"/>
<dbReference type="GO" id="GO:0003735">
    <property type="term" value="F:structural constituent of ribosome"/>
    <property type="evidence" value="ECO:0007669"/>
    <property type="project" value="InterPro"/>
</dbReference>
<proteinExistence type="inferred from homology"/>
<keyword evidence="3 5" id="KW-0687">Ribonucleoprotein</keyword>
<dbReference type="InterPro" id="IPR000456">
    <property type="entry name" value="Ribosomal_bL17"/>
</dbReference>
<evidence type="ECO:0000256" key="6">
    <source>
        <dbReference type="RuleBase" id="RU000661"/>
    </source>
</evidence>
<sequence length="170" mass="19493">MAIARKLGRRTDQRVQLVNSQATELLWHGKITTTVERAKEVRKVAEKMITLAINTYEDTVKVTKQKLNQKDEKIDVEFVNDGPKKLAARRKIMATLDDLQELQADKEKKADFKKRTADINHPLVEKLFRELAPKYAERAKNLGTKGGYTRIIKTENRRGDDASMCVLELV</sequence>
<dbReference type="PANTHER" id="PTHR14413">
    <property type="entry name" value="RIBOSOMAL PROTEIN L17"/>
    <property type="match status" value="1"/>
</dbReference>
<dbReference type="SUPFAM" id="SSF64263">
    <property type="entry name" value="Prokaryotic ribosomal protein L17"/>
    <property type="match status" value="1"/>
</dbReference>
<evidence type="ECO:0000313" key="8">
    <source>
        <dbReference type="Proteomes" id="UP000824094"/>
    </source>
</evidence>
<reference evidence="7" key="1">
    <citation type="submission" date="2020-10" db="EMBL/GenBank/DDBJ databases">
        <authorList>
            <person name="Gilroy R."/>
        </authorList>
    </citation>
    <scope>NUCLEOTIDE SEQUENCE</scope>
    <source>
        <strain evidence="7">18911</strain>
    </source>
</reference>
<dbReference type="EMBL" id="DVNF01000151">
    <property type="protein sequence ID" value="HIU60741.1"/>
    <property type="molecule type" value="Genomic_DNA"/>
</dbReference>
<dbReference type="NCBIfam" id="TIGR00059">
    <property type="entry name" value="L17"/>
    <property type="match status" value="1"/>
</dbReference>
<evidence type="ECO:0000256" key="5">
    <source>
        <dbReference type="RuleBase" id="RU000660"/>
    </source>
</evidence>
<reference evidence="7" key="2">
    <citation type="journal article" date="2021" name="PeerJ">
        <title>Extensive microbial diversity within the chicken gut microbiome revealed by metagenomics and culture.</title>
        <authorList>
            <person name="Gilroy R."/>
            <person name="Ravi A."/>
            <person name="Getino M."/>
            <person name="Pursley I."/>
            <person name="Horton D.L."/>
            <person name="Alikhan N.F."/>
            <person name="Baker D."/>
            <person name="Gharbi K."/>
            <person name="Hall N."/>
            <person name="Watson M."/>
            <person name="Adriaenssens E.M."/>
            <person name="Foster-Nyarko E."/>
            <person name="Jarju S."/>
            <person name="Secka A."/>
            <person name="Antonio M."/>
            <person name="Oren A."/>
            <person name="Chaudhuri R.R."/>
            <person name="La Ragione R."/>
            <person name="Hildebrand F."/>
            <person name="Pallen M.J."/>
        </authorList>
    </citation>
    <scope>NUCLEOTIDE SEQUENCE</scope>
    <source>
        <strain evidence="7">18911</strain>
    </source>
</reference>
<comment type="caution">
    <text evidence="7">The sequence shown here is derived from an EMBL/GenBank/DDBJ whole genome shotgun (WGS) entry which is preliminary data.</text>
</comment>
<dbReference type="GO" id="GO:0022625">
    <property type="term" value="C:cytosolic large ribosomal subunit"/>
    <property type="evidence" value="ECO:0007669"/>
    <property type="project" value="TreeGrafter"/>
</dbReference>
<evidence type="ECO:0000256" key="4">
    <source>
        <dbReference type="ARBA" id="ARBA00035494"/>
    </source>
</evidence>
<organism evidence="7 8">
    <name type="scientific">Candidatus Stercoripulliclostridium merdigallinarum</name>
    <dbReference type="NCBI Taxonomy" id="2840951"/>
    <lineage>
        <taxon>Bacteria</taxon>
        <taxon>Bacillati</taxon>
        <taxon>Bacillota</taxon>
        <taxon>Clostridia</taxon>
        <taxon>Eubacteriales</taxon>
        <taxon>Candidatus Stercoripulliclostridium</taxon>
    </lineage>
</organism>
<evidence type="ECO:0000256" key="3">
    <source>
        <dbReference type="ARBA" id="ARBA00023274"/>
    </source>
</evidence>
<protein>
    <recommendedName>
        <fullName evidence="4 6">50S ribosomal protein L17</fullName>
    </recommendedName>
</protein>
<dbReference type="Proteomes" id="UP000824094">
    <property type="component" value="Unassembled WGS sequence"/>
</dbReference>
<dbReference type="GO" id="GO:0006412">
    <property type="term" value="P:translation"/>
    <property type="evidence" value="ECO:0007669"/>
    <property type="project" value="InterPro"/>
</dbReference>
<evidence type="ECO:0000256" key="2">
    <source>
        <dbReference type="ARBA" id="ARBA00022980"/>
    </source>
</evidence>
<accession>A0A9D1SHV5</accession>
<dbReference type="PANTHER" id="PTHR14413:SF16">
    <property type="entry name" value="LARGE RIBOSOMAL SUBUNIT PROTEIN BL17M"/>
    <property type="match status" value="1"/>
</dbReference>
<keyword evidence="2 5" id="KW-0689">Ribosomal protein</keyword>
<gene>
    <name evidence="7" type="primary">rplQ</name>
    <name evidence="7" type="ORF">IAB05_05065</name>
</gene>
<dbReference type="InterPro" id="IPR036373">
    <property type="entry name" value="Ribosomal_bL17_sf"/>
</dbReference>
<evidence type="ECO:0000313" key="7">
    <source>
        <dbReference type="EMBL" id="HIU60741.1"/>
    </source>
</evidence>
<evidence type="ECO:0000256" key="1">
    <source>
        <dbReference type="ARBA" id="ARBA00008777"/>
    </source>
</evidence>
<comment type="similarity">
    <text evidence="1 5">Belongs to the bacterial ribosomal protein bL17 family.</text>
</comment>
<name>A0A9D1SHV5_9FIRM</name>